<organism evidence="3 4">
    <name type="scientific">Dorcoceras hygrometricum</name>
    <dbReference type="NCBI Taxonomy" id="472368"/>
    <lineage>
        <taxon>Eukaryota</taxon>
        <taxon>Viridiplantae</taxon>
        <taxon>Streptophyta</taxon>
        <taxon>Embryophyta</taxon>
        <taxon>Tracheophyta</taxon>
        <taxon>Spermatophyta</taxon>
        <taxon>Magnoliopsida</taxon>
        <taxon>eudicotyledons</taxon>
        <taxon>Gunneridae</taxon>
        <taxon>Pentapetalae</taxon>
        <taxon>asterids</taxon>
        <taxon>lamiids</taxon>
        <taxon>Lamiales</taxon>
        <taxon>Gesneriaceae</taxon>
        <taxon>Didymocarpoideae</taxon>
        <taxon>Trichosporeae</taxon>
        <taxon>Loxocarpinae</taxon>
        <taxon>Dorcoceras</taxon>
    </lineage>
</organism>
<keyword evidence="4" id="KW-1185">Reference proteome</keyword>
<dbReference type="Pfam" id="PF00407">
    <property type="entry name" value="Bet_v_1"/>
    <property type="match status" value="1"/>
</dbReference>
<proteinExistence type="inferred from homology"/>
<dbReference type="EMBL" id="KQ992353">
    <property type="protein sequence ID" value="KZV50665.1"/>
    <property type="molecule type" value="Genomic_DNA"/>
</dbReference>
<evidence type="ECO:0000259" key="2">
    <source>
        <dbReference type="SMART" id="SM01037"/>
    </source>
</evidence>
<dbReference type="InterPro" id="IPR000916">
    <property type="entry name" value="Bet_v_I/MLP"/>
</dbReference>
<protein>
    <submittedName>
        <fullName evidence="3">MLP-like protein 423</fullName>
    </submittedName>
</protein>
<name>A0A2Z7CWH0_9LAMI</name>
<dbReference type="PANTHER" id="PTHR31213:SF24">
    <property type="entry name" value="OS08G0374000 PROTEIN"/>
    <property type="match status" value="1"/>
</dbReference>
<dbReference type="Proteomes" id="UP000250235">
    <property type="component" value="Unassembled WGS sequence"/>
</dbReference>
<dbReference type="SUPFAM" id="SSF55961">
    <property type="entry name" value="Bet v1-like"/>
    <property type="match status" value="1"/>
</dbReference>
<dbReference type="SMART" id="SM01037">
    <property type="entry name" value="Bet_v_1"/>
    <property type="match status" value="1"/>
</dbReference>
<accession>A0A2Z7CWH0</accession>
<dbReference type="GO" id="GO:0010427">
    <property type="term" value="F:abscisic acid binding"/>
    <property type="evidence" value="ECO:0007669"/>
    <property type="project" value="TreeGrafter"/>
</dbReference>
<dbReference type="InterPro" id="IPR023393">
    <property type="entry name" value="START-like_dom_sf"/>
</dbReference>
<dbReference type="InterPro" id="IPR050279">
    <property type="entry name" value="Plant_def-hormone_signal"/>
</dbReference>
<gene>
    <name evidence="3" type="ORF">F511_29269</name>
</gene>
<dbReference type="GO" id="GO:0038023">
    <property type="term" value="F:signaling receptor activity"/>
    <property type="evidence" value="ECO:0007669"/>
    <property type="project" value="TreeGrafter"/>
</dbReference>
<dbReference type="Gene3D" id="3.30.530.20">
    <property type="match status" value="1"/>
</dbReference>
<dbReference type="GO" id="GO:0004864">
    <property type="term" value="F:protein phosphatase inhibitor activity"/>
    <property type="evidence" value="ECO:0007669"/>
    <property type="project" value="TreeGrafter"/>
</dbReference>
<dbReference type="PANTHER" id="PTHR31213">
    <property type="entry name" value="OS08G0374000 PROTEIN-RELATED"/>
    <property type="match status" value="1"/>
</dbReference>
<comment type="similarity">
    <text evidence="1">Belongs to the BetVI family.</text>
</comment>
<sequence length="149" mass="16920">MAETFSVEFEAKSDAHKIWDFVKNFHLICHDAFPQFYDSVETLEGDGSSTGTVRIIRYVPGIPITNIKERLDLVDDENKIISYTFLDGDIFQIYKSFEATLALDPKADGTTMKFYGKYEKAAGVKTFAESVQDFVDFTFGALDKYLLSH</sequence>
<dbReference type="GO" id="GO:0006952">
    <property type="term" value="P:defense response"/>
    <property type="evidence" value="ECO:0007669"/>
    <property type="project" value="InterPro"/>
</dbReference>
<reference evidence="3 4" key="1">
    <citation type="journal article" date="2015" name="Proc. Natl. Acad. Sci. U.S.A.">
        <title>The resurrection genome of Boea hygrometrica: A blueprint for survival of dehydration.</title>
        <authorList>
            <person name="Xiao L."/>
            <person name="Yang G."/>
            <person name="Zhang L."/>
            <person name="Yang X."/>
            <person name="Zhao S."/>
            <person name="Ji Z."/>
            <person name="Zhou Q."/>
            <person name="Hu M."/>
            <person name="Wang Y."/>
            <person name="Chen M."/>
            <person name="Xu Y."/>
            <person name="Jin H."/>
            <person name="Xiao X."/>
            <person name="Hu G."/>
            <person name="Bao F."/>
            <person name="Hu Y."/>
            <person name="Wan P."/>
            <person name="Li L."/>
            <person name="Deng X."/>
            <person name="Kuang T."/>
            <person name="Xiang C."/>
            <person name="Zhu J.K."/>
            <person name="Oliver M.J."/>
            <person name="He Y."/>
        </authorList>
    </citation>
    <scope>NUCLEOTIDE SEQUENCE [LARGE SCALE GENOMIC DNA]</scope>
    <source>
        <strain evidence="4">cv. XS01</strain>
    </source>
</reference>
<dbReference type="FunFam" id="3.30.530.20:FF:000007">
    <property type="entry name" value="Major pollen allergen Bet v 1-A"/>
    <property type="match status" value="1"/>
</dbReference>
<evidence type="ECO:0000256" key="1">
    <source>
        <dbReference type="ARBA" id="ARBA00009744"/>
    </source>
</evidence>
<evidence type="ECO:0000313" key="4">
    <source>
        <dbReference type="Proteomes" id="UP000250235"/>
    </source>
</evidence>
<dbReference type="GO" id="GO:0005634">
    <property type="term" value="C:nucleus"/>
    <property type="evidence" value="ECO:0007669"/>
    <property type="project" value="TreeGrafter"/>
</dbReference>
<dbReference type="OrthoDB" id="1567931at2759"/>
<evidence type="ECO:0000313" key="3">
    <source>
        <dbReference type="EMBL" id="KZV50665.1"/>
    </source>
</evidence>
<dbReference type="CDD" id="cd07816">
    <property type="entry name" value="Bet_v1-like"/>
    <property type="match status" value="1"/>
</dbReference>
<dbReference type="GO" id="GO:0005737">
    <property type="term" value="C:cytoplasm"/>
    <property type="evidence" value="ECO:0007669"/>
    <property type="project" value="TreeGrafter"/>
</dbReference>
<dbReference type="AlphaFoldDB" id="A0A2Z7CWH0"/>
<dbReference type="GO" id="GO:0009738">
    <property type="term" value="P:abscisic acid-activated signaling pathway"/>
    <property type="evidence" value="ECO:0007669"/>
    <property type="project" value="TreeGrafter"/>
</dbReference>
<feature type="domain" description="Bet v I/Major latex protein" evidence="2">
    <location>
        <begin position="1"/>
        <end position="149"/>
    </location>
</feature>